<dbReference type="EMBL" id="SDMP01000004">
    <property type="protein sequence ID" value="RYR61956.1"/>
    <property type="molecule type" value="Genomic_DNA"/>
</dbReference>
<dbReference type="PANTHER" id="PTHR31669">
    <property type="entry name" value="PROTEIN FAR1-RELATED SEQUENCE 10-RELATED"/>
    <property type="match status" value="1"/>
</dbReference>
<comment type="subcellular location">
    <subcellularLocation>
        <location evidence="1">Nucleus</location>
    </subcellularLocation>
</comment>
<organism evidence="3 4">
    <name type="scientific">Arachis hypogaea</name>
    <name type="common">Peanut</name>
    <dbReference type="NCBI Taxonomy" id="3818"/>
    <lineage>
        <taxon>Eukaryota</taxon>
        <taxon>Viridiplantae</taxon>
        <taxon>Streptophyta</taxon>
        <taxon>Embryophyta</taxon>
        <taxon>Tracheophyta</taxon>
        <taxon>Spermatophyta</taxon>
        <taxon>Magnoliopsida</taxon>
        <taxon>eudicotyledons</taxon>
        <taxon>Gunneridae</taxon>
        <taxon>Pentapetalae</taxon>
        <taxon>rosids</taxon>
        <taxon>fabids</taxon>
        <taxon>Fabales</taxon>
        <taxon>Fabaceae</taxon>
        <taxon>Papilionoideae</taxon>
        <taxon>50 kb inversion clade</taxon>
        <taxon>dalbergioids sensu lato</taxon>
        <taxon>Dalbergieae</taxon>
        <taxon>Pterocarpus clade</taxon>
        <taxon>Arachis</taxon>
    </lineage>
</organism>
<evidence type="ECO:0000313" key="3">
    <source>
        <dbReference type="EMBL" id="RYR61956.1"/>
    </source>
</evidence>
<dbReference type="GO" id="GO:0005634">
    <property type="term" value="C:nucleus"/>
    <property type="evidence" value="ECO:0007669"/>
    <property type="project" value="UniProtKB-SubCell"/>
</dbReference>
<evidence type="ECO:0000259" key="2">
    <source>
        <dbReference type="Pfam" id="PF10551"/>
    </source>
</evidence>
<keyword evidence="1" id="KW-0479">Metal-binding</keyword>
<comment type="caution">
    <text evidence="3">The sequence shown here is derived from an EMBL/GenBank/DDBJ whole genome shotgun (WGS) entry which is preliminary data.</text>
</comment>
<keyword evidence="1" id="KW-0539">Nucleus</keyword>
<evidence type="ECO:0000256" key="1">
    <source>
        <dbReference type="RuleBase" id="RU367018"/>
    </source>
</evidence>
<evidence type="ECO:0000313" key="4">
    <source>
        <dbReference type="Proteomes" id="UP000289738"/>
    </source>
</evidence>
<keyword evidence="1" id="KW-0863">Zinc-finger</keyword>
<keyword evidence="1" id="KW-0862">Zinc</keyword>
<dbReference type="Proteomes" id="UP000289738">
    <property type="component" value="Chromosome A04"/>
</dbReference>
<dbReference type="InterPro" id="IPR018289">
    <property type="entry name" value="MULE_transposase_dom"/>
</dbReference>
<accession>A0A445DFL6</accession>
<sequence length="123" mass="14582">MEVRNIFEQENAKEFGKYLLRMKEKNQNFFFELNLEGDHCIKHAFWADASFMFGECTNFGLPRSRCVHLCRYNLVLGSFVDVNHHGQLTLLGCALIKNEDIQSFKWLFECWLVAWEGRHQKAF</sequence>
<proteinExistence type="inferred from homology"/>
<dbReference type="AlphaFoldDB" id="A0A445DFL6"/>
<dbReference type="InterPro" id="IPR031052">
    <property type="entry name" value="FHY3/FAR1"/>
</dbReference>
<dbReference type="GO" id="GO:0008270">
    <property type="term" value="F:zinc ion binding"/>
    <property type="evidence" value="ECO:0007669"/>
    <property type="project" value="UniProtKB-UniRule"/>
</dbReference>
<feature type="domain" description="MULE transposase" evidence="2">
    <location>
        <begin position="71"/>
        <end position="116"/>
    </location>
</feature>
<comment type="function">
    <text evidence="1">Putative transcription activator involved in regulating light control of development.</text>
</comment>
<reference evidence="3 4" key="1">
    <citation type="submission" date="2019-01" db="EMBL/GenBank/DDBJ databases">
        <title>Sequencing of cultivated peanut Arachis hypogaea provides insights into genome evolution and oil improvement.</title>
        <authorList>
            <person name="Chen X."/>
        </authorList>
    </citation>
    <scope>NUCLEOTIDE SEQUENCE [LARGE SCALE GENOMIC DNA]</scope>
    <source>
        <strain evidence="4">cv. Fuhuasheng</strain>
        <tissue evidence="3">Leaves</tissue>
    </source>
</reference>
<protein>
    <recommendedName>
        <fullName evidence="1">Protein FAR1-RELATED SEQUENCE</fullName>
    </recommendedName>
</protein>
<gene>
    <name evidence="3" type="ORF">Ahy_A04g019234</name>
</gene>
<dbReference type="Pfam" id="PF10551">
    <property type="entry name" value="MULE"/>
    <property type="match status" value="1"/>
</dbReference>
<keyword evidence="4" id="KW-1185">Reference proteome</keyword>
<dbReference type="PANTHER" id="PTHR31669:SF297">
    <property type="entry name" value="PROTEIN FAR1-RELATED SEQUENCE"/>
    <property type="match status" value="1"/>
</dbReference>
<name>A0A445DFL6_ARAHY</name>
<comment type="similarity">
    <text evidence="1">Belongs to the FHY3/FAR1 family.</text>
</comment>
<dbReference type="GO" id="GO:0006355">
    <property type="term" value="P:regulation of DNA-templated transcription"/>
    <property type="evidence" value="ECO:0007669"/>
    <property type="project" value="UniProtKB-UniRule"/>
</dbReference>